<evidence type="ECO:0000256" key="2">
    <source>
        <dbReference type="ARBA" id="ARBA00022448"/>
    </source>
</evidence>
<evidence type="ECO:0000256" key="1">
    <source>
        <dbReference type="ARBA" id="ARBA00004141"/>
    </source>
</evidence>
<proteinExistence type="predicted"/>
<gene>
    <name evidence="8" type="ORF">VSDG_07540</name>
</gene>
<comment type="subcellular location">
    <subcellularLocation>
        <location evidence="1">Membrane</location>
        <topology evidence="1">Multi-pass membrane protein</topology>
    </subcellularLocation>
</comment>
<evidence type="ECO:0000313" key="9">
    <source>
        <dbReference type="Proteomes" id="UP000284375"/>
    </source>
</evidence>
<feature type="transmembrane region" description="Helical" evidence="6">
    <location>
        <begin position="97"/>
        <end position="117"/>
    </location>
</feature>
<comment type="caution">
    <text evidence="8">The sequence shown here is derived from an EMBL/GenBank/DDBJ whole genome shotgun (WGS) entry which is preliminary data.</text>
</comment>
<dbReference type="PROSITE" id="PS50850">
    <property type="entry name" value="MFS"/>
    <property type="match status" value="1"/>
</dbReference>
<dbReference type="Proteomes" id="UP000284375">
    <property type="component" value="Unassembled WGS sequence"/>
</dbReference>
<feature type="transmembrane region" description="Helical" evidence="6">
    <location>
        <begin position="415"/>
        <end position="434"/>
    </location>
</feature>
<feature type="transmembrane region" description="Helical" evidence="6">
    <location>
        <begin position="356"/>
        <end position="380"/>
    </location>
</feature>
<reference evidence="8 9" key="1">
    <citation type="submission" date="2015-09" db="EMBL/GenBank/DDBJ databases">
        <title>Host preference determinants of Valsa canker pathogens revealed by comparative genomics.</title>
        <authorList>
            <person name="Yin Z."/>
            <person name="Huang L."/>
        </authorList>
    </citation>
    <scope>NUCLEOTIDE SEQUENCE [LARGE SCALE GENOMIC DNA]</scope>
    <source>
        <strain evidence="8 9">YSFL</strain>
    </source>
</reference>
<organism evidence="8 9">
    <name type="scientific">Cytospora chrysosperma</name>
    <name type="common">Cytospora canker fungus</name>
    <name type="synonym">Sphaeria chrysosperma</name>
    <dbReference type="NCBI Taxonomy" id="252740"/>
    <lineage>
        <taxon>Eukaryota</taxon>
        <taxon>Fungi</taxon>
        <taxon>Dikarya</taxon>
        <taxon>Ascomycota</taxon>
        <taxon>Pezizomycotina</taxon>
        <taxon>Sordariomycetes</taxon>
        <taxon>Sordariomycetidae</taxon>
        <taxon>Diaporthales</taxon>
        <taxon>Cytosporaceae</taxon>
        <taxon>Cytospora</taxon>
    </lineage>
</organism>
<evidence type="ECO:0000256" key="6">
    <source>
        <dbReference type="SAM" id="Phobius"/>
    </source>
</evidence>
<dbReference type="InterPro" id="IPR011701">
    <property type="entry name" value="MFS"/>
</dbReference>
<keyword evidence="4 6" id="KW-1133">Transmembrane helix</keyword>
<dbReference type="PANTHER" id="PTHR23504:SF6">
    <property type="entry name" value="MULTIDRUG TRANSPORTER, PUTATIVE (AFU_ORTHOLOGUE AFUA_4G08740)-RELATED"/>
    <property type="match status" value="1"/>
</dbReference>
<feature type="transmembrane region" description="Helical" evidence="6">
    <location>
        <begin position="129"/>
        <end position="149"/>
    </location>
</feature>
<keyword evidence="3 6" id="KW-0812">Transmembrane</keyword>
<dbReference type="AlphaFoldDB" id="A0A423VMG2"/>
<dbReference type="InterPro" id="IPR036259">
    <property type="entry name" value="MFS_trans_sf"/>
</dbReference>
<name>A0A423VMG2_CYTCH</name>
<keyword evidence="5 6" id="KW-0472">Membrane</keyword>
<evidence type="ECO:0000256" key="4">
    <source>
        <dbReference type="ARBA" id="ARBA00022989"/>
    </source>
</evidence>
<dbReference type="EMBL" id="LJZO01000039">
    <property type="protein sequence ID" value="ROV92107.1"/>
    <property type="molecule type" value="Genomic_DNA"/>
</dbReference>
<dbReference type="InterPro" id="IPR020846">
    <property type="entry name" value="MFS_dom"/>
</dbReference>
<evidence type="ECO:0000256" key="3">
    <source>
        <dbReference type="ARBA" id="ARBA00022692"/>
    </source>
</evidence>
<evidence type="ECO:0000259" key="7">
    <source>
        <dbReference type="PROSITE" id="PS50850"/>
    </source>
</evidence>
<feature type="transmembrane region" description="Helical" evidence="6">
    <location>
        <begin position="169"/>
        <end position="190"/>
    </location>
</feature>
<feature type="transmembrane region" description="Helical" evidence="6">
    <location>
        <begin position="446"/>
        <end position="466"/>
    </location>
</feature>
<dbReference type="GO" id="GO:0016020">
    <property type="term" value="C:membrane"/>
    <property type="evidence" value="ECO:0007669"/>
    <property type="project" value="UniProtKB-SubCell"/>
</dbReference>
<keyword evidence="2" id="KW-0813">Transport</keyword>
<dbReference type="PANTHER" id="PTHR23504">
    <property type="entry name" value="MAJOR FACILITATOR SUPERFAMILY DOMAIN-CONTAINING PROTEIN 10"/>
    <property type="match status" value="1"/>
</dbReference>
<evidence type="ECO:0000313" key="8">
    <source>
        <dbReference type="EMBL" id="ROV92107.1"/>
    </source>
</evidence>
<feature type="transmembrane region" description="Helical" evidence="6">
    <location>
        <begin position="556"/>
        <end position="574"/>
    </location>
</feature>
<protein>
    <recommendedName>
        <fullName evidence="7">Major facilitator superfamily (MFS) profile domain-containing protein</fullName>
    </recommendedName>
</protein>
<evidence type="ECO:0000256" key="5">
    <source>
        <dbReference type="ARBA" id="ARBA00023136"/>
    </source>
</evidence>
<dbReference type="Gene3D" id="1.20.1250.20">
    <property type="entry name" value="MFS general substrate transporter like domains"/>
    <property type="match status" value="1"/>
</dbReference>
<dbReference type="SUPFAM" id="SSF103473">
    <property type="entry name" value="MFS general substrate transporter"/>
    <property type="match status" value="1"/>
</dbReference>
<accession>A0A423VMG2</accession>
<keyword evidence="9" id="KW-1185">Reference proteome</keyword>
<dbReference type="OrthoDB" id="10262656at2759"/>
<feature type="transmembrane region" description="Helical" evidence="6">
    <location>
        <begin position="223"/>
        <end position="245"/>
    </location>
</feature>
<feature type="transmembrane region" description="Helical" evidence="6">
    <location>
        <begin position="64"/>
        <end position="85"/>
    </location>
</feature>
<dbReference type="Pfam" id="PF07690">
    <property type="entry name" value="MFS_1"/>
    <property type="match status" value="1"/>
</dbReference>
<dbReference type="GO" id="GO:0022857">
    <property type="term" value="F:transmembrane transporter activity"/>
    <property type="evidence" value="ECO:0007669"/>
    <property type="project" value="InterPro"/>
</dbReference>
<feature type="domain" description="Major facilitator superfamily (MFS) profile" evidence="7">
    <location>
        <begin position="22"/>
        <end position="581"/>
    </location>
</feature>
<sequence>MDNTSPPPPPPVRWLDLPNKTQLFILALCRLSEPLSNASLLPYIFHLVRSVLPDDPATNKDAAIPFYSGLLAASFPLAQFAVSLPCGYLSDRQGRRASIVTGLFVSAVANAAFGFCGGKGKGKGKGNGGIAWLFAWRVLAGMANGNVAIMRTATAEIVRERRFQTKAFLLLPLVFNSGMVVSMALGGVLADPVVNLPGLFGPGGALNWGGGEDGVEWMAEYPFALPALMNALVLGFVLVLAVFGLRETLPGKEGERDWGIAAGERIVQLVKGVGISRRKEEASYKLLDDVEDQDLGQSGQEDIQLYEAKPSVATPAAGTADDDDDAAAAATVTITPTTVKREPALPFRQIWTRHTVAAMVSFGLLPLHNSAFMHIFPVFLSSPPDHHDGDVPPPPPSAFPAVHFTGGLGLPPRTIGLSLGALGVCGILFQLYLYPRWQARAGGTLGVLRASLLMFPVAYAVAPFLSAVQGQTSPLASSWKLLLWPALAAVAWAQVMARTMAIPSTVMLLTEAAPSPRVLGTVHGAGNMLASLARAVGPAAGGWVYAWGVRRGMVGAVWWFYLDVAALVALAWGFGVQRERRPHDETSPGHERRAC</sequence>